<accession>A0ABQ7PXU1</accession>
<sequence length="81" mass="8759">MRKIRRTQLPIAIDIDGSEYGYPRGALANLTRGAISARSFAAAGAVSTIPIIPPIADAGLPPETYTDNERHCKYAMREATK</sequence>
<proteinExistence type="predicted"/>
<evidence type="ECO:0000313" key="2">
    <source>
        <dbReference type="Proteomes" id="UP000823941"/>
    </source>
</evidence>
<gene>
    <name evidence="1" type="ORF">JYU34_018544</name>
</gene>
<dbReference type="EMBL" id="JAHIBW010000025">
    <property type="protein sequence ID" value="KAG7297801.1"/>
    <property type="molecule type" value="Genomic_DNA"/>
</dbReference>
<organism evidence="1 2">
    <name type="scientific">Plutella xylostella</name>
    <name type="common">Diamondback moth</name>
    <name type="synonym">Plutella maculipennis</name>
    <dbReference type="NCBI Taxonomy" id="51655"/>
    <lineage>
        <taxon>Eukaryota</taxon>
        <taxon>Metazoa</taxon>
        <taxon>Ecdysozoa</taxon>
        <taxon>Arthropoda</taxon>
        <taxon>Hexapoda</taxon>
        <taxon>Insecta</taxon>
        <taxon>Pterygota</taxon>
        <taxon>Neoptera</taxon>
        <taxon>Endopterygota</taxon>
        <taxon>Lepidoptera</taxon>
        <taxon>Glossata</taxon>
        <taxon>Ditrysia</taxon>
        <taxon>Yponomeutoidea</taxon>
        <taxon>Plutellidae</taxon>
        <taxon>Plutella</taxon>
    </lineage>
</organism>
<reference evidence="1 2" key="1">
    <citation type="submission" date="2021-06" db="EMBL/GenBank/DDBJ databases">
        <title>A haploid diamondback moth (Plutella xylostella L.) genome assembly resolves 31 chromosomes and identifies a diamide resistance mutation.</title>
        <authorList>
            <person name="Ward C.M."/>
            <person name="Perry K.D."/>
            <person name="Baker G."/>
            <person name="Powis K."/>
            <person name="Heckel D.G."/>
            <person name="Baxter S.W."/>
        </authorList>
    </citation>
    <scope>NUCLEOTIDE SEQUENCE [LARGE SCALE GENOMIC DNA]</scope>
    <source>
        <strain evidence="1 2">LV</strain>
        <tissue evidence="1">Single pupa</tissue>
    </source>
</reference>
<comment type="caution">
    <text evidence="1">The sequence shown here is derived from an EMBL/GenBank/DDBJ whole genome shotgun (WGS) entry which is preliminary data.</text>
</comment>
<dbReference type="Proteomes" id="UP000823941">
    <property type="component" value="Chromosome 25"/>
</dbReference>
<protein>
    <submittedName>
        <fullName evidence="1">Uncharacterized protein</fullName>
    </submittedName>
</protein>
<evidence type="ECO:0000313" key="1">
    <source>
        <dbReference type="EMBL" id="KAG7297801.1"/>
    </source>
</evidence>
<keyword evidence="2" id="KW-1185">Reference proteome</keyword>
<name>A0ABQ7PXU1_PLUXY</name>